<dbReference type="RefSeq" id="WP_175381805.1">
    <property type="nucleotide sequence ID" value="NZ_CBCRYD010000039.1"/>
</dbReference>
<feature type="region of interest" description="Disordered" evidence="1">
    <location>
        <begin position="158"/>
        <end position="177"/>
    </location>
</feature>
<dbReference type="GeneID" id="97131506"/>
<feature type="domain" description="Putative phage metallopeptidase" evidence="2">
    <location>
        <begin position="6"/>
        <end position="148"/>
    </location>
</feature>
<comment type="caution">
    <text evidence="3">The sequence shown here is derived from an EMBL/GenBank/DDBJ whole genome shotgun (WGS) entry which is preliminary data.</text>
</comment>
<reference evidence="3 4" key="1">
    <citation type="submission" date="2020-05" db="EMBL/GenBank/DDBJ databases">
        <title>Genome Sequencing of Type Strains.</title>
        <authorList>
            <person name="Lemaire J.F."/>
            <person name="Inderbitzin P."/>
            <person name="Gregorio O.A."/>
            <person name="Collins S.B."/>
            <person name="Wespe N."/>
            <person name="Knight-Connoni V."/>
        </authorList>
    </citation>
    <scope>NUCLEOTIDE SEQUENCE [LARGE SCALE GENOMIC DNA]</scope>
    <source>
        <strain evidence="3 4">DSM 19942</strain>
    </source>
</reference>
<accession>A0ABX2MLE1</accession>
<evidence type="ECO:0000259" key="2">
    <source>
        <dbReference type="Pfam" id="PF18894"/>
    </source>
</evidence>
<sequence length="177" mass="20664">MGATFTLSEEIDVVVKKLVEQEKEFKILSVAKIVTRFRTGTWYTRGKLIYAKTKILSMYERFEMDAEILILVNKRMWELLTDQQKEALIFHELCHVEASVDKNGAPRNSPNDGRPVYRLCSHDLEEFKLVVEKYGLWRPDAQEFMDSAKKGEQLTMEFTPQNHKKEPSSNVIHLRAK</sequence>
<keyword evidence="4" id="KW-1185">Reference proteome</keyword>
<dbReference type="Proteomes" id="UP000577724">
    <property type="component" value="Unassembled WGS sequence"/>
</dbReference>
<organism evidence="3 4">
    <name type="scientific">Paenibacillus taichungensis</name>
    <dbReference type="NCBI Taxonomy" id="484184"/>
    <lineage>
        <taxon>Bacteria</taxon>
        <taxon>Bacillati</taxon>
        <taxon>Bacillota</taxon>
        <taxon>Bacilli</taxon>
        <taxon>Bacillales</taxon>
        <taxon>Paenibacillaceae</taxon>
        <taxon>Paenibacillus</taxon>
    </lineage>
</organism>
<dbReference type="EMBL" id="JABMCC010000107">
    <property type="protein sequence ID" value="NUU54867.1"/>
    <property type="molecule type" value="Genomic_DNA"/>
</dbReference>
<evidence type="ECO:0000313" key="4">
    <source>
        <dbReference type="Proteomes" id="UP000577724"/>
    </source>
</evidence>
<evidence type="ECO:0000313" key="3">
    <source>
        <dbReference type="EMBL" id="NUU54867.1"/>
    </source>
</evidence>
<protein>
    <recommendedName>
        <fullName evidence="2">Putative phage metallopeptidase domain-containing protein</fullName>
    </recommendedName>
</protein>
<dbReference type="InterPro" id="IPR043998">
    <property type="entry name" value="Put_Metallopep"/>
</dbReference>
<gene>
    <name evidence="3" type="ORF">HP548_12345</name>
</gene>
<evidence type="ECO:0000256" key="1">
    <source>
        <dbReference type="SAM" id="MobiDB-lite"/>
    </source>
</evidence>
<dbReference type="Pfam" id="PF18894">
    <property type="entry name" value="PhageMetallopep"/>
    <property type="match status" value="1"/>
</dbReference>
<proteinExistence type="predicted"/>
<name>A0ABX2MLE1_9BACL</name>